<protein>
    <submittedName>
        <fullName evidence="2">Opacity protein</fullName>
    </submittedName>
</protein>
<evidence type="ECO:0000256" key="1">
    <source>
        <dbReference type="SAM" id="SignalP"/>
    </source>
</evidence>
<organism evidence="2">
    <name type="scientific">Lentimicrobium saccharophilum</name>
    <dbReference type="NCBI Taxonomy" id="1678841"/>
    <lineage>
        <taxon>Bacteria</taxon>
        <taxon>Pseudomonadati</taxon>
        <taxon>Bacteroidota</taxon>
        <taxon>Bacteroidia</taxon>
        <taxon>Bacteroidales</taxon>
        <taxon>Lentimicrobiaceae</taxon>
        <taxon>Lentimicrobium</taxon>
    </lineage>
</organism>
<dbReference type="OrthoDB" id="1082240at2"/>
<dbReference type="Proteomes" id="UP000053091">
    <property type="component" value="Unassembled WGS sequence"/>
</dbReference>
<evidence type="ECO:0000313" key="2">
    <source>
        <dbReference type="EMBL" id="GAP43230.1"/>
    </source>
</evidence>
<dbReference type="STRING" id="1678841.TBC1_111380"/>
<dbReference type="SUPFAM" id="SSF56925">
    <property type="entry name" value="OMPA-like"/>
    <property type="match status" value="1"/>
</dbReference>
<keyword evidence="1" id="KW-0732">Signal</keyword>
<keyword evidence="3" id="KW-1185">Reference proteome</keyword>
<dbReference type="EMBL" id="DF968182">
    <property type="protein sequence ID" value="GAP43230.1"/>
    <property type="molecule type" value="Genomic_DNA"/>
</dbReference>
<evidence type="ECO:0000313" key="3">
    <source>
        <dbReference type="Proteomes" id="UP000053091"/>
    </source>
</evidence>
<name>A0A0S7BZL7_9BACT</name>
<gene>
    <name evidence="2" type="ORF">TBC1_111380</name>
</gene>
<dbReference type="AlphaFoldDB" id="A0A0S7BZL7"/>
<proteinExistence type="predicted"/>
<reference evidence="2" key="1">
    <citation type="journal article" date="2015" name="Genome Announc.">
        <title>Draft Genome Sequence of Bacteroidales Strain TBC1, a Novel Isolate from a Methanogenic Wastewater Treatment System.</title>
        <authorList>
            <person name="Tourlousse D.M."/>
            <person name="Matsuura N."/>
            <person name="Sun L."/>
            <person name="Toyonaga M."/>
            <person name="Kuroda K."/>
            <person name="Ohashi A."/>
            <person name="Cruz R."/>
            <person name="Yamaguchi T."/>
            <person name="Sekiguchi Y."/>
        </authorList>
    </citation>
    <scope>NUCLEOTIDE SEQUENCE [LARGE SCALE GENOMIC DNA]</scope>
    <source>
        <strain evidence="2">TBC1</strain>
    </source>
</reference>
<dbReference type="InterPro" id="IPR011250">
    <property type="entry name" value="OMP/PagP_B-barrel"/>
</dbReference>
<feature type="signal peptide" evidence="1">
    <location>
        <begin position="1"/>
        <end position="21"/>
    </location>
</feature>
<dbReference type="Gene3D" id="2.40.160.20">
    <property type="match status" value="1"/>
</dbReference>
<feature type="chain" id="PRO_5006633410" evidence="1">
    <location>
        <begin position="22"/>
        <end position="211"/>
    </location>
</feature>
<sequence length="211" mass="23849">MKKILFLIAVLLAGNLMVAQAQTEKGKWLLNGSSRLSFDSGKEKYKSGSTTSDSYKFTRLTFEPQVGYFVIDKLPVGLLIELSRESWKDPEDDDKSVYSSFIVGPFVRYYITDLDGLWPYAQAAVGIGSYKERWIPGEGDSQDDKSSLFGYRLGVGATYFVNDRVGFDVYLGYGNDTEKYTYEDEVSRDTDYKYIYGFVQFNLGIVVSLGQ</sequence>
<dbReference type="RefSeq" id="WP_062040081.1">
    <property type="nucleotide sequence ID" value="NZ_DF968182.1"/>
</dbReference>
<accession>A0A0S7BZL7</accession>